<accession>A0ABY6HZW8</accession>
<keyword evidence="9" id="KW-1185">Reference proteome</keyword>
<evidence type="ECO:0000256" key="3">
    <source>
        <dbReference type="ARBA" id="ARBA00022801"/>
    </source>
</evidence>
<dbReference type="Proteomes" id="UP001208689">
    <property type="component" value="Chromosome"/>
</dbReference>
<keyword evidence="4" id="KW-0720">Serine protease</keyword>
<feature type="domain" description="Peptidase S8/S53" evidence="7">
    <location>
        <begin position="370"/>
        <end position="601"/>
    </location>
</feature>
<dbReference type="InterPro" id="IPR000209">
    <property type="entry name" value="Peptidase_S8/S53_dom"/>
</dbReference>
<dbReference type="Gene3D" id="2.60.120.260">
    <property type="entry name" value="Galactose-binding domain-like"/>
    <property type="match status" value="1"/>
</dbReference>
<dbReference type="SUPFAM" id="SSF52743">
    <property type="entry name" value="Subtilisin-like"/>
    <property type="match status" value="1"/>
</dbReference>
<dbReference type="PANTHER" id="PTHR43806">
    <property type="entry name" value="PEPTIDASE S8"/>
    <property type="match status" value="1"/>
</dbReference>
<evidence type="ECO:0000259" key="7">
    <source>
        <dbReference type="Pfam" id="PF00082"/>
    </source>
</evidence>
<evidence type="ECO:0000256" key="4">
    <source>
        <dbReference type="ARBA" id="ARBA00022825"/>
    </source>
</evidence>
<dbReference type="Pfam" id="PF00082">
    <property type="entry name" value="Peptidase_S8"/>
    <property type="match status" value="1"/>
</dbReference>
<proteinExistence type="inferred from homology"/>
<protein>
    <recommendedName>
        <fullName evidence="7">Peptidase S8/S53 domain-containing protein</fullName>
    </recommendedName>
</protein>
<evidence type="ECO:0000313" key="9">
    <source>
        <dbReference type="Proteomes" id="UP001208689"/>
    </source>
</evidence>
<dbReference type="PANTHER" id="PTHR43806:SF11">
    <property type="entry name" value="CEREVISIN-RELATED"/>
    <property type="match status" value="1"/>
</dbReference>
<organism evidence="8 9">
    <name type="scientific">Candidatus Lokiarchaeum ossiferum</name>
    <dbReference type="NCBI Taxonomy" id="2951803"/>
    <lineage>
        <taxon>Archaea</taxon>
        <taxon>Promethearchaeati</taxon>
        <taxon>Promethearchaeota</taxon>
        <taxon>Promethearchaeia</taxon>
        <taxon>Promethearchaeales</taxon>
        <taxon>Promethearchaeaceae</taxon>
        <taxon>Candidatus Lokiarchaeum</taxon>
    </lineage>
</organism>
<feature type="region of interest" description="Disordered" evidence="5">
    <location>
        <begin position="598"/>
        <end position="625"/>
    </location>
</feature>
<reference evidence="8" key="1">
    <citation type="submission" date="2022-09" db="EMBL/GenBank/DDBJ databases">
        <title>Actin cytoskeleton and complex cell architecture in an #Asgard archaeon.</title>
        <authorList>
            <person name="Ponce Toledo R.I."/>
            <person name="Schleper C."/>
            <person name="Rodrigues Oliveira T."/>
            <person name="Wollweber F."/>
            <person name="Xu J."/>
            <person name="Rittmann S."/>
            <person name="Klingl A."/>
            <person name="Pilhofer M."/>
        </authorList>
    </citation>
    <scope>NUCLEOTIDE SEQUENCE</scope>
    <source>
        <strain evidence="8">B-35</strain>
    </source>
</reference>
<evidence type="ECO:0000256" key="1">
    <source>
        <dbReference type="ARBA" id="ARBA00011073"/>
    </source>
</evidence>
<keyword evidence="2" id="KW-0645">Protease</keyword>
<evidence type="ECO:0000256" key="5">
    <source>
        <dbReference type="SAM" id="MobiDB-lite"/>
    </source>
</evidence>
<gene>
    <name evidence="8" type="ORF">NEF87_004157</name>
</gene>
<keyword evidence="3" id="KW-0378">Hydrolase</keyword>
<dbReference type="EMBL" id="CP104013">
    <property type="protein sequence ID" value="UYP47872.1"/>
    <property type="molecule type" value="Genomic_DNA"/>
</dbReference>
<dbReference type="Gene3D" id="3.40.50.200">
    <property type="entry name" value="Peptidase S8/S53 domain"/>
    <property type="match status" value="2"/>
</dbReference>
<keyword evidence="6" id="KW-0472">Membrane</keyword>
<keyword evidence="6" id="KW-0812">Transmembrane</keyword>
<keyword evidence="6" id="KW-1133">Transmembrane helix</keyword>
<evidence type="ECO:0000256" key="2">
    <source>
        <dbReference type="ARBA" id="ARBA00022670"/>
    </source>
</evidence>
<sequence>MKALSKKKPMNIIIIFVMILFSTPIFDLTEALDYSTNKNIELSEEIITPVTQIQSQSILEDNSVYDNESHRYVFLFDSMESNMNDILSNFSNCGGILMEGPWENIVGFAGQINNSEGNLKLFTSQTPNMTVVEDSMIQTQMNTVHDQLNIYPATVGDNMIFNGTSNGSIAFLDTGIDDAFIGFENGFGDLNFSRSIIGWKDFSEENETEPIDSNGHGTSIASIAVGSANKSFEMNHSGDGYYISVGGRFNHFDLFYPHHIIPQDYSLKLASFEMDSEALDNLEIKGKMSNIIDLSKYNLKFYKDGQLINTSASNSLDVSWDTSGPFDESKKVGLFDIYIVYSVELGKNPQFDLQLNITFTPENYEKGFANFAGIAPETKITSLKVLNSTGLGYSSDLLSALEWVWHNNTKYRIFVTVLSVGNFDMDELLAQKISSLIDNVIDNGTMVIIAAGNNGINSNMNMLAKNQKAIVVGATNDQDQITYYSSQGENLDGQGKFWYDSDDVAKPDIVAPGGSYLQNSAMILAADTNDGEDNGQITEEILNDISPICGTSVSAGIVAGIYSNIVELFGMWQNGNSTAGYDALRAKALLLMTASETNLQREDDPSTSYDESLESPEINRGTADLNEGYGRVNPSAIGDLFTRSYPINDTIGISLTSSSDDPQATHVYAINITLEQYKLYRFELNIEGGFFADLDADLYLYDSLGDQYGRPVILAAEPQTGGIDEYFYYSNLHETSTYYLIAKAISGEGTAELNVTEQLYSNTTILQNANYTIESSYEYQDILDSYYFEVNYTNAENYPASELYIHFNNSMGPVPMIKRIASDRNYTNGCLYYALLDFPQSGSFSYNFTSIIGEYQTDYVDPDENVIFINPIHNQADYGYTTDFDHEDKLWDLDNEQKNIIFQDMTTPSVAGWNHISVSDTLEFRNVSESENSWKALYCGYSHLEGFNGSVFEIDQKPIYYTGNTSETYELTSPIVFLNESESINPTLKIGFRLSLGELDDFSIEIRINRTGWEQLDYFSDIESDWIYREYDLSEHMNNYTQIRFLTHWENKNEVYGGGVMLDHFTIEDISGINMYSPILSPVHDLSQPNVDQPFFESNTETKFGTYTFQVAYSDLDGDMPLWVNLEIDENIYNMTNKYGRYNPKKMNSMDIRNEIVFVCVISVYLMHNTSFRFIAFDGKYEKSTAWQSELQFKEATAENFPITTEIKPELWTIIEANSPNTPSLWVKSNSSWHQPTIFENKKVQGSWYCGEGNYLGYGHNITANLISPLIKLEGTNEIFLNFEHRLRFETDGEEYGDYAEVFISVDVGKSWKRLHTYDEDTKGTGIEKVSIDISDFMGSEAIFRFKFTSDDIGTQIANSGWKISNLVIDMNHTKDYLPPTIQFIGLESGDEISGEISIEILILDDSSIDNSRTEFWINNNLYEVDIIDNKIIYSLDTTEFENGEKIEIICVVVDIQGNREVEKIVVEVHNPISTLGIVMISAGIALIGIMVGAKILHERKIKKKLLAGEIIKSLSMIERYNQRKFEKNQNFQEAEIISSQTDPNWEKDQPYKLYCKKCKKYYLAPDFEIFCPSCKKDNLFIAKFCPACKKWSYFDEESTGHKCKSCELLLLKDFSKAKQEIISSREHDNQITDSFEKEEELIEDIANKIPTKQFKEITEKIISKKEDNSNNGRV</sequence>
<evidence type="ECO:0000256" key="6">
    <source>
        <dbReference type="SAM" id="Phobius"/>
    </source>
</evidence>
<name>A0ABY6HZW8_9ARCH</name>
<feature type="transmembrane region" description="Helical" evidence="6">
    <location>
        <begin position="1476"/>
        <end position="1497"/>
    </location>
</feature>
<dbReference type="InterPro" id="IPR036852">
    <property type="entry name" value="Peptidase_S8/S53_dom_sf"/>
</dbReference>
<comment type="similarity">
    <text evidence="1">Belongs to the peptidase S8 family.</text>
</comment>
<dbReference type="InterPro" id="IPR050131">
    <property type="entry name" value="Peptidase_S8_subtilisin-like"/>
</dbReference>
<evidence type="ECO:0000313" key="8">
    <source>
        <dbReference type="EMBL" id="UYP47872.1"/>
    </source>
</evidence>